<keyword evidence="2" id="KW-1003">Cell membrane</keyword>
<dbReference type="FunFam" id="2.60.40.60:FF:000027">
    <property type="entry name" value="Cadherin 2"/>
    <property type="match status" value="1"/>
</dbReference>
<keyword evidence="6" id="KW-0130">Cell adhesion</keyword>
<reference evidence="12 13" key="1">
    <citation type="submission" date="2019-03" db="EMBL/GenBank/DDBJ databases">
        <title>First draft genome of Liparis tanakae, snailfish: a comprehensive survey of snailfish specific genes.</title>
        <authorList>
            <person name="Kim W."/>
            <person name="Song I."/>
            <person name="Jeong J.-H."/>
            <person name="Kim D."/>
            <person name="Kim S."/>
            <person name="Ryu S."/>
            <person name="Song J.Y."/>
            <person name="Lee S.K."/>
        </authorList>
    </citation>
    <scope>NUCLEOTIDE SEQUENCE [LARGE SCALE GENOMIC DNA]</scope>
    <source>
        <tissue evidence="12">Muscle</tissue>
    </source>
</reference>
<dbReference type="InterPro" id="IPR002126">
    <property type="entry name" value="Cadherin-like_dom"/>
</dbReference>
<sequence length="125" mass="13971">MASNIEPGALEEELQRGRNTPRQEYSKLSDPANWLKINKTNGQITTMALLDRESVYVKNNVYEATFLAFDNGKSGKSRCVCCDPERTATERTATEPPRGYRTDGPVHLASTALPRRRILVTLTSL</sequence>
<evidence type="ECO:0000256" key="10">
    <source>
        <dbReference type="SAM" id="MobiDB-lite"/>
    </source>
</evidence>
<evidence type="ECO:0000313" key="13">
    <source>
        <dbReference type="Proteomes" id="UP000314294"/>
    </source>
</evidence>
<evidence type="ECO:0000256" key="1">
    <source>
        <dbReference type="ARBA" id="ARBA00004251"/>
    </source>
</evidence>
<keyword evidence="5" id="KW-0106">Calcium</keyword>
<proteinExistence type="predicted"/>
<keyword evidence="8" id="KW-0472">Membrane</keyword>
<dbReference type="Gene3D" id="2.60.40.60">
    <property type="entry name" value="Cadherins"/>
    <property type="match status" value="1"/>
</dbReference>
<evidence type="ECO:0000259" key="11">
    <source>
        <dbReference type="Pfam" id="PF00028"/>
    </source>
</evidence>
<evidence type="ECO:0000256" key="7">
    <source>
        <dbReference type="ARBA" id="ARBA00022989"/>
    </source>
</evidence>
<feature type="domain" description="Cadherin" evidence="11">
    <location>
        <begin position="24"/>
        <end position="77"/>
    </location>
</feature>
<dbReference type="CDD" id="cd11304">
    <property type="entry name" value="Cadherin_repeat"/>
    <property type="match status" value="1"/>
</dbReference>
<organism evidence="12 13">
    <name type="scientific">Liparis tanakae</name>
    <name type="common">Tanaka's snailfish</name>
    <dbReference type="NCBI Taxonomy" id="230148"/>
    <lineage>
        <taxon>Eukaryota</taxon>
        <taxon>Metazoa</taxon>
        <taxon>Chordata</taxon>
        <taxon>Craniata</taxon>
        <taxon>Vertebrata</taxon>
        <taxon>Euteleostomi</taxon>
        <taxon>Actinopterygii</taxon>
        <taxon>Neopterygii</taxon>
        <taxon>Teleostei</taxon>
        <taxon>Neoteleostei</taxon>
        <taxon>Acanthomorphata</taxon>
        <taxon>Eupercaria</taxon>
        <taxon>Perciformes</taxon>
        <taxon>Cottioidei</taxon>
        <taxon>Cottales</taxon>
        <taxon>Liparidae</taxon>
        <taxon>Liparis</taxon>
    </lineage>
</organism>
<keyword evidence="3" id="KW-0812">Transmembrane</keyword>
<dbReference type="AlphaFoldDB" id="A0A4Z2EIM7"/>
<gene>
    <name evidence="12" type="primary">CDH4_3</name>
    <name evidence="12" type="ORF">EYF80_061381</name>
</gene>
<evidence type="ECO:0000256" key="4">
    <source>
        <dbReference type="ARBA" id="ARBA00022737"/>
    </source>
</evidence>
<evidence type="ECO:0000256" key="5">
    <source>
        <dbReference type="ARBA" id="ARBA00022837"/>
    </source>
</evidence>
<dbReference type="Pfam" id="PF00028">
    <property type="entry name" value="Cadherin"/>
    <property type="match status" value="1"/>
</dbReference>
<evidence type="ECO:0000313" key="12">
    <source>
        <dbReference type="EMBL" id="TNN28471.1"/>
    </source>
</evidence>
<keyword evidence="9" id="KW-0325">Glycoprotein</keyword>
<dbReference type="GO" id="GO:0007156">
    <property type="term" value="P:homophilic cell adhesion via plasma membrane adhesion molecules"/>
    <property type="evidence" value="ECO:0007669"/>
    <property type="project" value="InterPro"/>
</dbReference>
<dbReference type="EMBL" id="SRLO01006866">
    <property type="protein sequence ID" value="TNN28471.1"/>
    <property type="molecule type" value="Genomic_DNA"/>
</dbReference>
<evidence type="ECO:0000256" key="9">
    <source>
        <dbReference type="ARBA" id="ARBA00023180"/>
    </source>
</evidence>
<protein>
    <submittedName>
        <fullName evidence="12">Cadherin-4</fullName>
    </submittedName>
</protein>
<dbReference type="GO" id="GO:0005886">
    <property type="term" value="C:plasma membrane"/>
    <property type="evidence" value="ECO:0007669"/>
    <property type="project" value="UniProtKB-SubCell"/>
</dbReference>
<evidence type="ECO:0000256" key="2">
    <source>
        <dbReference type="ARBA" id="ARBA00022475"/>
    </source>
</evidence>
<name>A0A4Z2EIM7_9TELE</name>
<evidence type="ECO:0000256" key="6">
    <source>
        <dbReference type="ARBA" id="ARBA00022889"/>
    </source>
</evidence>
<dbReference type="OrthoDB" id="6079678at2759"/>
<feature type="region of interest" description="Disordered" evidence="10">
    <location>
        <begin position="1"/>
        <end position="28"/>
    </location>
</feature>
<dbReference type="GO" id="GO:0005509">
    <property type="term" value="F:calcium ion binding"/>
    <property type="evidence" value="ECO:0007669"/>
    <property type="project" value="InterPro"/>
</dbReference>
<accession>A0A4Z2EIM7</accession>
<evidence type="ECO:0000256" key="3">
    <source>
        <dbReference type="ARBA" id="ARBA00022692"/>
    </source>
</evidence>
<dbReference type="InterPro" id="IPR015919">
    <property type="entry name" value="Cadherin-like_sf"/>
</dbReference>
<keyword evidence="4" id="KW-0677">Repeat</keyword>
<dbReference type="SUPFAM" id="SSF49313">
    <property type="entry name" value="Cadherin-like"/>
    <property type="match status" value="1"/>
</dbReference>
<dbReference type="Proteomes" id="UP000314294">
    <property type="component" value="Unassembled WGS sequence"/>
</dbReference>
<comment type="subcellular location">
    <subcellularLocation>
        <location evidence="1">Cell membrane</location>
        <topology evidence="1">Single-pass type I membrane protein</topology>
    </subcellularLocation>
</comment>
<comment type="caution">
    <text evidence="12">The sequence shown here is derived from an EMBL/GenBank/DDBJ whole genome shotgun (WGS) entry which is preliminary data.</text>
</comment>
<keyword evidence="13" id="KW-1185">Reference proteome</keyword>
<keyword evidence="7" id="KW-1133">Transmembrane helix</keyword>
<evidence type="ECO:0000256" key="8">
    <source>
        <dbReference type="ARBA" id="ARBA00023136"/>
    </source>
</evidence>